<organism evidence="1 2">
    <name type="scientific">Protopolystoma xenopodis</name>
    <dbReference type="NCBI Taxonomy" id="117903"/>
    <lineage>
        <taxon>Eukaryota</taxon>
        <taxon>Metazoa</taxon>
        <taxon>Spiralia</taxon>
        <taxon>Lophotrochozoa</taxon>
        <taxon>Platyhelminthes</taxon>
        <taxon>Monogenea</taxon>
        <taxon>Polyopisthocotylea</taxon>
        <taxon>Polystomatidea</taxon>
        <taxon>Polystomatidae</taxon>
        <taxon>Protopolystoma</taxon>
    </lineage>
</organism>
<sequence length="167" mass="18115">MVTGAEATCSSVRCLSANMTCRMSRGRQKQPLCLDCSTLPNNCEPLLGSGFHFYSVRIPNSRNLYGASPSLVPRLAGHASVLNRTKNDGDGEVDANANAEARDYWTSMTLSGLQFGAPLAQARPRPGPEWPPVCTTDDLVLPNACLLHVLNCLTETSFRELRQPGFC</sequence>
<reference evidence="1" key="1">
    <citation type="submission" date="2018-11" db="EMBL/GenBank/DDBJ databases">
        <authorList>
            <consortium name="Pathogen Informatics"/>
        </authorList>
    </citation>
    <scope>NUCLEOTIDE SEQUENCE</scope>
</reference>
<proteinExistence type="predicted"/>
<dbReference type="OrthoDB" id="6614329at2759"/>
<dbReference type="AlphaFoldDB" id="A0A448WQM9"/>
<accession>A0A448WQM9</accession>
<dbReference type="EMBL" id="CAAALY010033980">
    <property type="protein sequence ID" value="VEL17734.1"/>
    <property type="molecule type" value="Genomic_DNA"/>
</dbReference>
<evidence type="ECO:0000313" key="2">
    <source>
        <dbReference type="Proteomes" id="UP000784294"/>
    </source>
</evidence>
<name>A0A448WQM9_9PLAT</name>
<comment type="caution">
    <text evidence="1">The sequence shown here is derived from an EMBL/GenBank/DDBJ whole genome shotgun (WGS) entry which is preliminary data.</text>
</comment>
<gene>
    <name evidence="1" type="ORF">PXEA_LOCUS11174</name>
</gene>
<dbReference type="Proteomes" id="UP000784294">
    <property type="component" value="Unassembled WGS sequence"/>
</dbReference>
<protein>
    <submittedName>
        <fullName evidence="1">Uncharacterized protein</fullName>
    </submittedName>
</protein>
<evidence type="ECO:0000313" key="1">
    <source>
        <dbReference type="EMBL" id="VEL17734.1"/>
    </source>
</evidence>
<keyword evidence="2" id="KW-1185">Reference proteome</keyword>